<proteinExistence type="predicted"/>
<evidence type="ECO:0000313" key="1">
    <source>
        <dbReference type="EMBL" id="RLN04857.1"/>
    </source>
</evidence>
<dbReference type="AlphaFoldDB" id="A0A3L6RK96"/>
<dbReference type="Proteomes" id="UP000275267">
    <property type="component" value="Unassembled WGS sequence"/>
</dbReference>
<accession>A0A3L6RK96</accession>
<organism evidence="1 2">
    <name type="scientific">Panicum miliaceum</name>
    <name type="common">Proso millet</name>
    <name type="synonym">Broomcorn millet</name>
    <dbReference type="NCBI Taxonomy" id="4540"/>
    <lineage>
        <taxon>Eukaryota</taxon>
        <taxon>Viridiplantae</taxon>
        <taxon>Streptophyta</taxon>
        <taxon>Embryophyta</taxon>
        <taxon>Tracheophyta</taxon>
        <taxon>Spermatophyta</taxon>
        <taxon>Magnoliopsida</taxon>
        <taxon>Liliopsida</taxon>
        <taxon>Poales</taxon>
        <taxon>Poaceae</taxon>
        <taxon>PACMAD clade</taxon>
        <taxon>Panicoideae</taxon>
        <taxon>Panicodae</taxon>
        <taxon>Paniceae</taxon>
        <taxon>Panicinae</taxon>
        <taxon>Panicum</taxon>
        <taxon>Panicum sect. Panicum</taxon>
    </lineage>
</organism>
<name>A0A3L6RK96_PANMI</name>
<gene>
    <name evidence="1" type="ORF">C2845_PM13G11690</name>
</gene>
<reference evidence="2" key="1">
    <citation type="journal article" date="2019" name="Nat. Commun.">
        <title>The genome of broomcorn millet.</title>
        <authorList>
            <person name="Zou C."/>
            <person name="Miki D."/>
            <person name="Li D."/>
            <person name="Tang Q."/>
            <person name="Xiao L."/>
            <person name="Rajput S."/>
            <person name="Deng P."/>
            <person name="Jia W."/>
            <person name="Huang R."/>
            <person name="Zhang M."/>
            <person name="Sun Y."/>
            <person name="Hu J."/>
            <person name="Fu X."/>
            <person name="Schnable P.S."/>
            <person name="Li F."/>
            <person name="Zhang H."/>
            <person name="Feng B."/>
            <person name="Zhu X."/>
            <person name="Liu R."/>
            <person name="Schnable J.C."/>
            <person name="Zhu J.-K."/>
            <person name="Zhang H."/>
        </authorList>
    </citation>
    <scope>NUCLEOTIDE SEQUENCE [LARGE SCALE GENOMIC DNA]</scope>
</reference>
<evidence type="ECO:0000313" key="2">
    <source>
        <dbReference type="Proteomes" id="UP000275267"/>
    </source>
</evidence>
<keyword evidence="2" id="KW-1185">Reference proteome</keyword>
<protein>
    <submittedName>
        <fullName evidence="1">Uncharacterized protein</fullName>
    </submittedName>
</protein>
<sequence length="118" mass="12722">MLGVVLEFVSLPCQQSRGEIAPVTYVVDLLFGDGQGFQLLAVVDDMVHGFQPRGLAQGHGEERKLPLQVPLRVADDDVVSGGELVLLVVPEDCGGLQRPLHAELQGRQVLDALVADQR</sequence>
<comment type="caution">
    <text evidence="1">The sequence shown here is derived from an EMBL/GenBank/DDBJ whole genome shotgun (WGS) entry which is preliminary data.</text>
</comment>
<dbReference type="EMBL" id="PQIB02000008">
    <property type="protein sequence ID" value="RLN04857.1"/>
    <property type="molecule type" value="Genomic_DNA"/>
</dbReference>